<dbReference type="InterPro" id="IPR002347">
    <property type="entry name" value="SDR_fam"/>
</dbReference>
<organism evidence="5 6">
    <name type="scientific">Podospora bellae-mahoneyi</name>
    <dbReference type="NCBI Taxonomy" id="2093777"/>
    <lineage>
        <taxon>Eukaryota</taxon>
        <taxon>Fungi</taxon>
        <taxon>Dikarya</taxon>
        <taxon>Ascomycota</taxon>
        <taxon>Pezizomycotina</taxon>
        <taxon>Sordariomycetes</taxon>
        <taxon>Sordariomycetidae</taxon>
        <taxon>Sordariales</taxon>
        <taxon>Podosporaceae</taxon>
        <taxon>Podospora</taxon>
    </lineage>
</organism>
<sequence>MSSPKTYLITGTTSGIGLALVQHLLSQSQNVIATGRNIVSRFPSDLVTSHPDNLKLLELDIASPLPHLQSIAAQAWDLFPGGIDVLFNNAGMSAMKPFEEASEEYISQIYTVNLFGPMRLTQAFLPLFRNNRKGVTIAFTSSSSTYTPLPFMSHYSASKSALSTTITSLAKELLPFHISVLAFECGGTVTNLGQPRQSSPSPSPSSSSLLSSPPPPQETPYAQGITSLITMFTRDPPAYMPGSPSKMAKTMVSVINKIQKGEKVPVRLVLGSDAWESVNQNLDETQQVLQEWKHVSWGTDRDGVKGGAEGDYLRAVSIL</sequence>
<evidence type="ECO:0000256" key="1">
    <source>
        <dbReference type="ARBA" id="ARBA00006484"/>
    </source>
</evidence>
<dbReference type="PRINTS" id="PR00081">
    <property type="entry name" value="GDHRDH"/>
</dbReference>
<evidence type="ECO:0000256" key="4">
    <source>
        <dbReference type="SAM" id="MobiDB-lite"/>
    </source>
</evidence>
<evidence type="ECO:0000313" key="5">
    <source>
        <dbReference type="EMBL" id="KAK4642617.1"/>
    </source>
</evidence>
<dbReference type="InterPro" id="IPR051911">
    <property type="entry name" value="SDR_oxidoreductase"/>
</dbReference>
<accession>A0ABR0FH18</accession>
<keyword evidence="6" id="KW-1185">Reference proteome</keyword>
<evidence type="ECO:0000313" key="6">
    <source>
        <dbReference type="Proteomes" id="UP001322138"/>
    </source>
</evidence>
<dbReference type="SUPFAM" id="SSF51735">
    <property type="entry name" value="NAD(P)-binding Rossmann-fold domains"/>
    <property type="match status" value="1"/>
</dbReference>
<protein>
    <recommendedName>
        <fullName evidence="7">Dehydrogenase</fullName>
    </recommendedName>
</protein>
<evidence type="ECO:0000256" key="2">
    <source>
        <dbReference type="ARBA" id="ARBA00023002"/>
    </source>
</evidence>
<keyword evidence="2" id="KW-0560">Oxidoreductase</keyword>
<evidence type="ECO:0000256" key="3">
    <source>
        <dbReference type="RuleBase" id="RU000363"/>
    </source>
</evidence>
<dbReference type="PANTHER" id="PTHR43976">
    <property type="entry name" value="SHORT CHAIN DEHYDROGENASE"/>
    <property type="match status" value="1"/>
</dbReference>
<dbReference type="InterPro" id="IPR036291">
    <property type="entry name" value="NAD(P)-bd_dom_sf"/>
</dbReference>
<dbReference type="GeneID" id="87892241"/>
<dbReference type="Proteomes" id="UP001322138">
    <property type="component" value="Unassembled WGS sequence"/>
</dbReference>
<proteinExistence type="inferred from homology"/>
<feature type="compositionally biased region" description="Low complexity" evidence="4">
    <location>
        <begin position="198"/>
        <end position="211"/>
    </location>
</feature>
<dbReference type="PANTHER" id="PTHR43976:SF16">
    <property type="entry name" value="SHORT-CHAIN DEHYDROGENASE_REDUCTASE FAMILY PROTEIN"/>
    <property type="match status" value="1"/>
</dbReference>
<reference evidence="5 6" key="1">
    <citation type="journal article" date="2023" name="bioRxiv">
        <title>High-quality genome assemblies of four members of thePodospora anserinaspecies complex.</title>
        <authorList>
            <person name="Ament-Velasquez S.L."/>
            <person name="Vogan A.A."/>
            <person name="Wallerman O."/>
            <person name="Hartmann F."/>
            <person name="Gautier V."/>
            <person name="Silar P."/>
            <person name="Giraud T."/>
            <person name="Johannesson H."/>
        </authorList>
    </citation>
    <scope>NUCLEOTIDE SEQUENCE [LARGE SCALE GENOMIC DNA]</scope>
    <source>
        <strain evidence="5 6">CBS 112042</strain>
    </source>
</reference>
<dbReference type="RefSeq" id="XP_062731593.1">
    <property type="nucleotide sequence ID" value="XM_062872912.1"/>
</dbReference>
<name>A0ABR0FH18_9PEZI</name>
<dbReference type="EMBL" id="JAFFGZ010000007">
    <property type="protein sequence ID" value="KAK4642617.1"/>
    <property type="molecule type" value="Genomic_DNA"/>
</dbReference>
<gene>
    <name evidence="5" type="ORF">QC761_0086370</name>
</gene>
<dbReference type="PRINTS" id="PR00080">
    <property type="entry name" value="SDRFAMILY"/>
</dbReference>
<dbReference type="CDD" id="cd05374">
    <property type="entry name" value="17beta-HSD-like_SDR_c"/>
    <property type="match status" value="1"/>
</dbReference>
<feature type="region of interest" description="Disordered" evidence="4">
    <location>
        <begin position="191"/>
        <end position="222"/>
    </location>
</feature>
<comment type="similarity">
    <text evidence="1 3">Belongs to the short-chain dehydrogenases/reductases (SDR) family.</text>
</comment>
<comment type="caution">
    <text evidence="5">The sequence shown here is derived from an EMBL/GenBank/DDBJ whole genome shotgun (WGS) entry which is preliminary data.</text>
</comment>
<dbReference type="Pfam" id="PF00106">
    <property type="entry name" value="adh_short"/>
    <property type="match status" value="1"/>
</dbReference>
<dbReference type="Gene3D" id="3.40.50.720">
    <property type="entry name" value="NAD(P)-binding Rossmann-like Domain"/>
    <property type="match status" value="1"/>
</dbReference>
<evidence type="ECO:0008006" key="7">
    <source>
        <dbReference type="Google" id="ProtNLM"/>
    </source>
</evidence>